<accession>A0ACB7PHS2</accession>
<proteinExistence type="predicted"/>
<protein>
    <submittedName>
        <fullName evidence="1">Uncharacterized protein</fullName>
    </submittedName>
</protein>
<reference evidence="1 2" key="1">
    <citation type="journal article" date="2021" name="Nat. Commun.">
        <title>Genetic determinants of endophytism in the Arabidopsis root mycobiome.</title>
        <authorList>
            <person name="Mesny F."/>
            <person name="Miyauchi S."/>
            <person name="Thiergart T."/>
            <person name="Pickel B."/>
            <person name="Atanasova L."/>
            <person name="Karlsson M."/>
            <person name="Huettel B."/>
            <person name="Barry K.W."/>
            <person name="Haridas S."/>
            <person name="Chen C."/>
            <person name="Bauer D."/>
            <person name="Andreopoulos W."/>
            <person name="Pangilinan J."/>
            <person name="LaButti K."/>
            <person name="Riley R."/>
            <person name="Lipzen A."/>
            <person name="Clum A."/>
            <person name="Drula E."/>
            <person name="Henrissat B."/>
            <person name="Kohler A."/>
            <person name="Grigoriev I.V."/>
            <person name="Martin F.M."/>
            <person name="Hacquard S."/>
        </authorList>
    </citation>
    <scope>NUCLEOTIDE SEQUENCE [LARGE SCALE GENOMIC DNA]</scope>
    <source>
        <strain evidence="1 2">MPI-SDFR-AT-0079</strain>
    </source>
</reference>
<name>A0ACB7PHS2_9PEZI</name>
<dbReference type="Proteomes" id="UP000724584">
    <property type="component" value="Unassembled WGS sequence"/>
</dbReference>
<comment type="caution">
    <text evidence="1">The sequence shown here is derived from an EMBL/GenBank/DDBJ whole genome shotgun (WGS) entry which is preliminary data.</text>
</comment>
<sequence>MPPPPTSILIIGAGELGTAILTALTTHPSYTTHPHPPKLALLRRPSTLTSTDPTTITSLTALTTRGITLEAGDFTHTPIPELAAVVVRGLGAWGNTVTVTDVEGIGRAVAEVVFEPEGTEDRVVYVSGDTLSYGEVADVVEAGFGGGFKRELWDREFLRKRLEQEPEDVMLKYQNVFGAGVGVSWEMERTLNYQRGLKLTDLRKYVEDNKEQLLAAVAE</sequence>
<keyword evidence="2" id="KW-1185">Reference proteome</keyword>
<evidence type="ECO:0000313" key="1">
    <source>
        <dbReference type="EMBL" id="KAH6641158.1"/>
    </source>
</evidence>
<evidence type="ECO:0000313" key="2">
    <source>
        <dbReference type="Proteomes" id="UP000724584"/>
    </source>
</evidence>
<dbReference type="EMBL" id="JAGIZQ010000002">
    <property type="protein sequence ID" value="KAH6641158.1"/>
    <property type="molecule type" value="Genomic_DNA"/>
</dbReference>
<organism evidence="1 2">
    <name type="scientific">Chaetomium tenue</name>
    <dbReference type="NCBI Taxonomy" id="1854479"/>
    <lineage>
        <taxon>Eukaryota</taxon>
        <taxon>Fungi</taxon>
        <taxon>Dikarya</taxon>
        <taxon>Ascomycota</taxon>
        <taxon>Pezizomycotina</taxon>
        <taxon>Sordariomycetes</taxon>
        <taxon>Sordariomycetidae</taxon>
        <taxon>Sordariales</taxon>
        <taxon>Chaetomiaceae</taxon>
        <taxon>Chaetomium</taxon>
    </lineage>
</organism>
<gene>
    <name evidence="1" type="ORF">F5144DRAFT_527379</name>
</gene>